<comment type="similarity">
    <text evidence="1 2">Belongs to the Iojap/RsfS family.</text>
</comment>
<proteinExistence type="inferred from homology"/>
<dbReference type="HAMAP" id="MF_01477">
    <property type="entry name" value="Iojap_RsfS"/>
    <property type="match status" value="1"/>
</dbReference>
<dbReference type="Gene3D" id="3.30.460.10">
    <property type="entry name" value="Beta Polymerase, domain 2"/>
    <property type="match status" value="1"/>
</dbReference>
<feature type="region of interest" description="Disordered" evidence="3">
    <location>
        <begin position="149"/>
        <end position="181"/>
    </location>
</feature>
<evidence type="ECO:0000256" key="1">
    <source>
        <dbReference type="ARBA" id="ARBA00010574"/>
    </source>
</evidence>
<name>A0A1H1YDE6_9ACTN</name>
<keyword evidence="2" id="KW-0678">Repressor</keyword>
<comment type="function">
    <text evidence="2">Functions as a ribosomal silencing factor. Interacts with ribosomal protein uL14 (rplN), blocking formation of intersubunit bridge B8. Prevents association of the 30S and 50S ribosomal subunits and the formation of functional ribosomes, thus repressing translation.</text>
</comment>
<comment type="subcellular location">
    <subcellularLocation>
        <location evidence="2">Cytoplasm</location>
    </subcellularLocation>
</comment>
<reference evidence="4 5" key="1">
    <citation type="submission" date="2016-10" db="EMBL/GenBank/DDBJ databases">
        <authorList>
            <person name="de Groot N.N."/>
        </authorList>
    </citation>
    <scope>NUCLEOTIDE SEQUENCE [LARGE SCALE GENOMIC DNA]</scope>
    <source>
        <strain evidence="4 5">DSM 22024</strain>
    </source>
</reference>
<organism evidence="4 5">
    <name type="scientific">Actinopolymorpha singaporensis</name>
    <dbReference type="NCBI Taxonomy" id="117157"/>
    <lineage>
        <taxon>Bacteria</taxon>
        <taxon>Bacillati</taxon>
        <taxon>Actinomycetota</taxon>
        <taxon>Actinomycetes</taxon>
        <taxon>Propionibacteriales</taxon>
        <taxon>Actinopolymorphaceae</taxon>
        <taxon>Actinopolymorpha</taxon>
    </lineage>
</organism>
<evidence type="ECO:0000256" key="3">
    <source>
        <dbReference type="SAM" id="MobiDB-lite"/>
    </source>
</evidence>
<dbReference type="PANTHER" id="PTHR21043">
    <property type="entry name" value="IOJAP SUPERFAMILY ORTHOLOG"/>
    <property type="match status" value="1"/>
</dbReference>
<gene>
    <name evidence="2" type="primary">rsfS</name>
    <name evidence="4" type="ORF">SAMN04489717_5431</name>
</gene>
<dbReference type="InterPro" id="IPR043519">
    <property type="entry name" value="NT_sf"/>
</dbReference>
<dbReference type="GO" id="GO:0043023">
    <property type="term" value="F:ribosomal large subunit binding"/>
    <property type="evidence" value="ECO:0007669"/>
    <property type="project" value="TreeGrafter"/>
</dbReference>
<dbReference type="NCBIfam" id="TIGR00090">
    <property type="entry name" value="rsfS_iojap_ybeB"/>
    <property type="match status" value="1"/>
</dbReference>
<dbReference type="GO" id="GO:0017148">
    <property type="term" value="P:negative regulation of translation"/>
    <property type="evidence" value="ECO:0007669"/>
    <property type="project" value="UniProtKB-UniRule"/>
</dbReference>
<dbReference type="AlphaFoldDB" id="A0A1H1YDE6"/>
<evidence type="ECO:0000313" key="5">
    <source>
        <dbReference type="Proteomes" id="UP000198983"/>
    </source>
</evidence>
<dbReference type="InterPro" id="IPR004394">
    <property type="entry name" value="Iojap/RsfS/C7orf30"/>
</dbReference>
<keyword evidence="2" id="KW-0810">Translation regulation</keyword>
<accession>A0A1H1YDE6</accession>
<keyword evidence="5" id="KW-1185">Reference proteome</keyword>
<sequence>MRSWSGPYVEQIRRSEKFVTESARKDLVPATTEAVELAQLAARAASDKLARDIVAFDVSERLAIADAFLLCSATNDRQVGAIVREIQDRLAAAGYKPSRREGDRENRWVLMDYGDLVVHVQHVEERAFYALERLWRDCPEIKLPEAVTVGGGPRDLAGDMPGDMPGRIPGAEGPRPTGTDA</sequence>
<evidence type="ECO:0000313" key="4">
    <source>
        <dbReference type="EMBL" id="SDT19473.1"/>
    </source>
</evidence>
<dbReference type="SUPFAM" id="SSF81301">
    <property type="entry name" value="Nucleotidyltransferase"/>
    <property type="match status" value="1"/>
</dbReference>
<dbReference type="Pfam" id="PF02410">
    <property type="entry name" value="RsfS"/>
    <property type="match status" value="1"/>
</dbReference>
<dbReference type="EMBL" id="LT629732">
    <property type="protein sequence ID" value="SDT19473.1"/>
    <property type="molecule type" value="Genomic_DNA"/>
</dbReference>
<comment type="subunit">
    <text evidence="2">Interacts with ribosomal protein uL14 (rplN).</text>
</comment>
<evidence type="ECO:0000256" key="2">
    <source>
        <dbReference type="HAMAP-Rule" id="MF_01477"/>
    </source>
</evidence>
<dbReference type="STRING" id="117157.SAMN04489717_5431"/>
<dbReference type="PANTHER" id="PTHR21043:SF0">
    <property type="entry name" value="MITOCHONDRIAL ASSEMBLY OF RIBOSOMAL LARGE SUBUNIT PROTEIN 1"/>
    <property type="match status" value="1"/>
</dbReference>
<dbReference type="GO" id="GO:0042256">
    <property type="term" value="P:cytosolic ribosome assembly"/>
    <property type="evidence" value="ECO:0007669"/>
    <property type="project" value="UniProtKB-UniRule"/>
</dbReference>
<dbReference type="Proteomes" id="UP000198983">
    <property type="component" value="Chromosome I"/>
</dbReference>
<dbReference type="FunFam" id="3.30.460.10:FF:000008">
    <property type="entry name" value="Ribosomal silencing factor RsfS"/>
    <property type="match status" value="1"/>
</dbReference>
<dbReference type="GO" id="GO:0005737">
    <property type="term" value="C:cytoplasm"/>
    <property type="evidence" value="ECO:0007669"/>
    <property type="project" value="UniProtKB-SubCell"/>
</dbReference>
<protein>
    <recommendedName>
        <fullName evidence="2">Ribosomal silencing factor RsfS</fullName>
    </recommendedName>
</protein>
<dbReference type="GO" id="GO:0090071">
    <property type="term" value="P:negative regulation of ribosome biogenesis"/>
    <property type="evidence" value="ECO:0007669"/>
    <property type="project" value="UniProtKB-UniRule"/>
</dbReference>
<keyword evidence="2" id="KW-0963">Cytoplasm</keyword>